<feature type="non-terminal residue" evidence="7">
    <location>
        <position position="1"/>
    </location>
</feature>
<dbReference type="PANTHER" id="PTHR43229:SF2">
    <property type="entry name" value="NODULATION PROTEIN J"/>
    <property type="match status" value="1"/>
</dbReference>
<dbReference type="PROSITE" id="PS51012">
    <property type="entry name" value="ABC_TM2"/>
    <property type="match status" value="1"/>
</dbReference>
<keyword evidence="2 5" id="KW-0812">Transmembrane</keyword>
<feature type="transmembrane region" description="Helical" evidence="5">
    <location>
        <begin position="114"/>
        <end position="135"/>
    </location>
</feature>
<dbReference type="InterPro" id="IPR047817">
    <property type="entry name" value="ABC2_TM_bact-type"/>
</dbReference>
<protein>
    <recommendedName>
        <fullName evidence="6">ABC transmembrane type-2 domain-containing protein</fullName>
    </recommendedName>
</protein>
<dbReference type="InterPro" id="IPR013525">
    <property type="entry name" value="ABC2_TM"/>
</dbReference>
<name>X1CIM5_9ZZZZ</name>
<evidence type="ECO:0000256" key="4">
    <source>
        <dbReference type="ARBA" id="ARBA00023136"/>
    </source>
</evidence>
<comment type="caution">
    <text evidence="7">The sequence shown here is derived from an EMBL/GenBank/DDBJ whole genome shotgun (WGS) entry which is preliminary data.</text>
</comment>
<keyword evidence="4 5" id="KW-0472">Membrane</keyword>
<feature type="transmembrane region" description="Helical" evidence="5">
    <location>
        <begin position="238"/>
        <end position="260"/>
    </location>
</feature>
<dbReference type="EMBL" id="BART01017957">
    <property type="protein sequence ID" value="GAG84096.1"/>
    <property type="molecule type" value="Genomic_DNA"/>
</dbReference>
<evidence type="ECO:0000256" key="1">
    <source>
        <dbReference type="ARBA" id="ARBA00004141"/>
    </source>
</evidence>
<dbReference type="GO" id="GO:0140359">
    <property type="term" value="F:ABC-type transporter activity"/>
    <property type="evidence" value="ECO:0007669"/>
    <property type="project" value="InterPro"/>
</dbReference>
<evidence type="ECO:0000256" key="2">
    <source>
        <dbReference type="ARBA" id="ARBA00022692"/>
    </source>
</evidence>
<keyword evidence="3 5" id="KW-1133">Transmembrane helix</keyword>
<dbReference type="GO" id="GO:0043190">
    <property type="term" value="C:ATP-binding cassette (ABC) transporter complex"/>
    <property type="evidence" value="ECO:0007669"/>
    <property type="project" value="InterPro"/>
</dbReference>
<reference evidence="7" key="1">
    <citation type="journal article" date="2014" name="Front. Microbiol.">
        <title>High frequency of phylogenetically diverse reductive dehalogenase-homologous genes in deep subseafloor sedimentary metagenomes.</title>
        <authorList>
            <person name="Kawai M."/>
            <person name="Futagami T."/>
            <person name="Toyoda A."/>
            <person name="Takaki Y."/>
            <person name="Nishi S."/>
            <person name="Hori S."/>
            <person name="Arai W."/>
            <person name="Tsubouchi T."/>
            <person name="Morono Y."/>
            <person name="Uchiyama I."/>
            <person name="Ito T."/>
            <person name="Fujiyama A."/>
            <person name="Inagaki F."/>
            <person name="Takami H."/>
        </authorList>
    </citation>
    <scope>NUCLEOTIDE SEQUENCE</scope>
    <source>
        <strain evidence="7">Expedition CK06-06</strain>
    </source>
</reference>
<comment type="subcellular location">
    <subcellularLocation>
        <location evidence="1">Membrane</location>
        <topology evidence="1">Multi-pass membrane protein</topology>
    </subcellularLocation>
</comment>
<dbReference type="PANTHER" id="PTHR43229">
    <property type="entry name" value="NODULATION PROTEIN J"/>
    <property type="match status" value="1"/>
</dbReference>
<evidence type="ECO:0000256" key="3">
    <source>
        <dbReference type="ARBA" id="ARBA00022989"/>
    </source>
</evidence>
<dbReference type="Pfam" id="PF01061">
    <property type="entry name" value="ABC2_membrane"/>
    <property type="match status" value="1"/>
</dbReference>
<organism evidence="7">
    <name type="scientific">marine sediment metagenome</name>
    <dbReference type="NCBI Taxonomy" id="412755"/>
    <lineage>
        <taxon>unclassified sequences</taxon>
        <taxon>metagenomes</taxon>
        <taxon>ecological metagenomes</taxon>
    </lineage>
</organism>
<sequence>ADERENETLKKELIGVYTIWLRDIKRYFRDKPRIIGSFAQPILFLFVLGTGIASSFSVFGGGDGRDFLNFMFPGIVGMTVLFTSFFSAMSIVWDREFGFLKEILVTPISRTSIVIGKLLGGSTIAMIQGTIILLFGPLLKIPITFAIFFKVIGIMFLVAMTIATIGIVLASVIKSMQAFQVITNFLLMPMFFLSGALFPLNNTLKWMNVVSKANPLSYGIDAMRTVILNNPALQLYPLWLDIVVLASVTVVLSLLGAFLFSRQE</sequence>
<evidence type="ECO:0000259" key="6">
    <source>
        <dbReference type="PROSITE" id="PS51012"/>
    </source>
</evidence>
<dbReference type="InterPro" id="IPR051784">
    <property type="entry name" value="Nod_factor_ABC_transporter"/>
</dbReference>
<feature type="transmembrane region" description="Helical" evidence="5">
    <location>
        <begin position="34"/>
        <end position="58"/>
    </location>
</feature>
<dbReference type="InterPro" id="IPR000412">
    <property type="entry name" value="ABC_2_transport"/>
</dbReference>
<dbReference type="PRINTS" id="PR00164">
    <property type="entry name" value="ABC2TRNSPORT"/>
</dbReference>
<accession>X1CIM5</accession>
<dbReference type="AlphaFoldDB" id="X1CIM5"/>
<feature type="domain" description="ABC transmembrane type-2" evidence="6">
    <location>
        <begin position="32"/>
        <end position="263"/>
    </location>
</feature>
<evidence type="ECO:0000256" key="5">
    <source>
        <dbReference type="SAM" id="Phobius"/>
    </source>
</evidence>
<evidence type="ECO:0000313" key="7">
    <source>
        <dbReference type="EMBL" id="GAG84096.1"/>
    </source>
</evidence>
<feature type="transmembrane region" description="Helical" evidence="5">
    <location>
        <begin position="70"/>
        <end position="93"/>
    </location>
</feature>
<feature type="transmembrane region" description="Helical" evidence="5">
    <location>
        <begin position="181"/>
        <end position="200"/>
    </location>
</feature>
<dbReference type="PIRSF" id="PIRSF006648">
    <property type="entry name" value="DrrB"/>
    <property type="match status" value="1"/>
</dbReference>
<proteinExistence type="predicted"/>
<feature type="transmembrane region" description="Helical" evidence="5">
    <location>
        <begin position="147"/>
        <end position="169"/>
    </location>
</feature>
<gene>
    <name evidence="7" type="ORF">S01H4_34004</name>
</gene>